<dbReference type="EnsemblProtists" id="Phyra85663">
    <property type="protein sequence ID" value="Phyra85663"/>
    <property type="gene ID" value="Phyra85663"/>
</dbReference>
<dbReference type="EMBL" id="DS566268">
    <property type="status" value="NOT_ANNOTATED_CDS"/>
    <property type="molecule type" value="Genomic_DNA"/>
</dbReference>
<feature type="domain" description="MULE transposase" evidence="1">
    <location>
        <begin position="110"/>
        <end position="211"/>
    </location>
</feature>
<evidence type="ECO:0000259" key="1">
    <source>
        <dbReference type="Pfam" id="PF10551"/>
    </source>
</evidence>
<accession>H3H4Z0</accession>
<dbReference type="PANTHER" id="PTHR33977">
    <property type="entry name" value="ZINC ION BINDING PROTEIN"/>
    <property type="match status" value="1"/>
</dbReference>
<evidence type="ECO:0000313" key="2">
    <source>
        <dbReference type="EnsemblProtists" id="Phyra85663"/>
    </source>
</evidence>
<organism evidence="2 3">
    <name type="scientific">Phytophthora ramorum</name>
    <name type="common">Sudden oak death agent</name>
    <dbReference type="NCBI Taxonomy" id="164328"/>
    <lineage>
        <taxon>Eukaryota</taxon>
        <taxon>Sar</taxon>
        <taxon>Stramenopiles</taxon>
        <taxon>Oomycota</taxon>
        <taxon>Peronosporomycetes</taxon>
        <taxon>Peronosporales</taxon>
        <taxon>Peronosporaceae</taxon>
        <taxon>Phytophthora</taxon>
    </lineage>
</organism>
<dbReference type="InParanoid" id="H3H4Z0"/>
<protein>
    <recommendedName>
        <fullName evidence="1">MULE transposase domain-containing protein</fullName>
    </recommendedName>
</protein>
<keyword evidence="3" id="KW-1185">Reference proteome</keyword>
<dbReference type="PANTHER" id="PTHR33977:SF1">
    <property type="entry name" value="ZINC ION BINDING PROTEIN"/>
    <property type="match status" value="1"/>
</dbReference>
<proteinExistence type="predicted"/>
<name>H3H4Z0_PHYRM</name>
<reference evidence="2" key="2">
    <citation type="submission" date="2015-06" db="UniProtKB">
        <authorList>
            <consortium name="EnsemblProtists"/>
        </authorList>
    </citation>
    <scope>IDENTIFICATION</scope>
    <source>
        <strain evidence="2">Pr102</strain>
    </source>
</reference>
<dbReference type="AlphaFoldDB" id="H3H4Z0"/>
<reference evidence="3" key="1">
    <citation type="journal article" date="2006" name="Science">
        <title>Phytophthora genome sequences uncover evolutionary origins and mechanisms of pathogenesis.</title>
        <authorList>
            <person name="Tyler B.M."/>
            <person name="Tripathy S."/>
            <person name="Zhang X."/>
            <person name="Dehal P."/>
            <person name="Jiang R.H."/>
            <person name="Aerts A."/>
            <person name="Arredondo F.D."/>
            <person name="Baxter L."/>
            <person name="Bensasson D."/>
            <person name="Beynon J.L."/>
            <person name="Chapman J."/>
            <person name="Damasceno C.M."/>
            <person name="Dorrance A.E."/>
            <person name="Dou D."/>
            <person name="Dickerman A.W."/>
            <person name="Dubchak I.L."/>
            <person name="Garbelotto M."/>
            <person name="Gijzen M."/>
            <person name="Gordon S.G."/>
            <person name="Govers F."/>
            <person name="Grunwald N.J."/>
            <person name="Huang W."/>
            <person name="Ivors K.L."/>
            <person name="Jones R.W."/>
            <person name="Kamoun S."/>
            <person name="Krampis K."/>
            <person name="Lamour K.H."/>
            <person name="Lee M.K."/>
            <person name="McDonald W.H."/>
            <person name="Medina M."/>
            <person name="Meijer H.J."/>
            <person name="Nordberg E.K."/>
            <person name="Maclean D.J."/>
            <person name="Ospina-Giraldo M.D."/>
            <person name="Morris P.F."/>
            <person name="Phuntumart V."/>
            <person name="Putnam N.H."/>
            <person name="Rash S."/>
            <person name="Rose J.K."/>
            <person name="Sakihama Y."/>
            <person name="Salamov A.A."/>
            <person name="Savidor A."/>
            <person name="Scheuring C.F."/>
            <person name="Smith B.M."/>
            <person name="Sobral B.W."/>
            <person name="Terry A."/>
            <person name="Torto-Alalibo T.A."/>
            <person name="Win J."/>
            <person name="Xu Z."/>
            <person name="Zhang H."/>
            <person name="Grigoriev I.V."/>
            <person name="Rokhsar D.S."/>
            <person name="Boore J.L."/>
        </authorList>
    </citation>
    <scope>NUCLEOTIDE SEQUENCE [LARGE SCALE GENOMIC DNA]</scope>
    <source>
        <strain evidence="3">Pr102</strain>
    </source>
</reference>
<sequence length="408" mass="46093">MPQRIPHALGRKFNLRPAALPSLRTVQNVEHHYRCTRLGRNDKHLAIIETVRRLVFSGREGEHDAYTFTSDYDEAGLPEVGNGSDARSLLVGMTTKTLLQNAARDPGTSVLHLDTTFKLNAVSYPVFVCGITDAARTFHPVALFITSQLQEVHFVAALVALRRMYARVNGAEMIVKYILGDAEKAQRDAFVEGFGADYDFDYFMCFYHVVAKLREKSRGLNGELSALLKMGLLLVQLLECCNHRSMALPKFSQKLTCPVTCPVTLRTRTTGLRRRGLLQENGVTRSSIDFLLGDADLELVHVRAVGPPRSFIPELNRARAEMETSAQFGVLYARMEIEGQPRTRWPVNRRTVYCPCRYYLKMEYCCHLLFVQQTRMVVDEAGDEILVNHKRLTKAGRPQKAGHALEHL</sequence>
<dbReference type="HOGENOM" id="CLU_675246_0_0_1"/>
<dbReference type="Pfam" id="PF10551">
    <property type="entry name" value="MULE"/>
    <property type="match status" value="1"/>
</dbReference>
<dbReference type="Proteomes" id="UP000005238">
    <property type="component" value="Unassembled WGS sequence"/>
</dbReference>
<evidence type="ECO:0000313" key="3">
    <source>
        <dbReference type="Proteomes" id="UP000005238"/>
    </source>
</evidence>
<dbReference type="OMA" id="MSCGCKY"/>
<dbReference type="eggNOG" id="ENOG502RFUY">
    <property type="taxonomic scope" value="Eukaryota"/>
</dbReference>
<dbReference type="InterPro" id="IPR018289">
    <property type="entry name" value="MULE_transposase_dom"/>
</dbReference>